<dbReference type="OrthoDB" id="2435513at2759"/>
<proteinExistence type="predicted"/>
<accession>A0A1Y2H017</accession>
<evidence type="ECO:0000313" key="2">
    <source>
        <dbReference type="EMBL" id="ORZ27384.1"/>
    </source>
</evidence>
<organism evidence="2 3">
    <name type="scientific">Lobosporangium transversale</name>
    <dbReference type="NCBI Taxonomy" id="64571"/>
    <lineage>
        <taxon>Eukaryota</taxon>
        <taxon>Fungi</taxon>
        <taxon>Fungi incertae sedis</taxon>
        <taxon>Mucoromycota</taxon>
        <taxon>Mortierellomycotina</taxon>
        <taxon>Mortierellomycetes</taxon>
        <taxon>Mortierellales</taxon>
        <taxon>Mortierellaceae</taxon>
        <taxon>Lobosporangium</taxon>
    </lineage>
</organism>
<name>A0A1Y2H017_9FUNG</name>
<dbReference type="AlphaFoldDB" id="A0A1Y2H017"/>
<comment type="caution">
    <text evidence="2">The sequence shown here is derived from an EMBL/GenBank/DDBJ whole genome shotgun (WGS) entry which is preliminary data.</text>
</comment>
<gene>
    <name evidence="2" type="ORF">BCR41DRAFT_367735</name>
</gene>
<evidence type="ECO:0000313" key="3">
    <source>
        <dbReference type="Proteomes" id="UP000193648"/>
    </source>
</evidence>
<evidence type="ECO:0000256" key="1">
    <source>
        <dbReference type="SAM" id="Phobius"/>
    </source>
</evidence>
<sequence length="165" mass="18997">MLYLYKAIGLSLNELEVLGLDVHGNPVISLQLTYKPVSPLTSTLFLYVLGLVGTMFSVKLFRRDFTSDLASKHVLRFPNSRPTWKEFLLGDTINFLITFVAFSPDFGIYFFQSFQKKVDRTANIRDFRWRQAPLAPSLPVSERREIDEHVESEDELFDFSEHVGA</sequence>
<dbReference type="RefSeq" id="XP_021885111.1">
    <property type="nucleotide sequence ID" value="XM_022026329.1"/>
</dbReference>
<dbReference type="GeneID" id="33568172"/>
<keyword evidence="1" id="KW-1133">Transmembrane helix</keyword>
<keyword evidence="3" id="KW-1185">Reference proteome</keyword>
<dbReference type="InParanoid" id="A0A1Y2H017"/>
<feature type="transmembrane region" description="Helical" evidence="1">
    <location>
        <begin position="92"/>
        <end position="111"/>
    </location>
</feature>
<keyword evidence="1" id="KW-0472">Membrane</keyword>
<reference evidence="2 3" key="1">
    <citation type="submission" date="2016-07" db="EMBL/GenBank/DDBJ databases">
        <title>Pervasive Adenine N6-methylation of Active Genes in Fungi.</title>
        <authorList>
            <consortium name="DOE Joint Genome Institute"/>
            <person name="Mondo S.J."/>
            <person name="Dannebaum R.O."/>
            <person name="Kuo R.C."/>
            <person name="Labutti K."/>
            <person name="Haridas S."/>
            <person name="Kuo A."/>
            <person name="Salamov A."/>
            <person name="Ahrendt S.R."/>
            <person name="Lipzen A."/>
            <person name="Sullivan W."/>
            <person name="Andreopoulos W.B."/>
            <person name="Clum A."/>
            <person name="Lindquist E."/>
            <person name="Daum C."/>
            <person name="Ramamoorthy G.K."/>
            <person name="Gryganskyi A."/>
            <person name="Culley D."/>
            <person name="Magnuson J.K."/>
            <person name="James T.Y."/>
            <person name="O'Malley M.A."/>
            <person name="Stajich J.E."/>
            <person name="Spatafora J.W."/>
            <person name="Visel A."/>
            <person name="Grigoriev I.V."/>
        </authorList>
    </citation>
    <scope>NUCLEOTIDE SEQUENCE [LARGE SCALE GENOMIC DNA]</scope>
    <source>
        <strain evidence="2 3">NRRL 3116</strain>
    </source>
</reference>
<dbReference type="Proteomes" id="UP000193648">
    <property type="component" value="Unassembled WGS sequence"/>
</dbReference>
<dbReference type="EMBL" id="MCFF01000004">
    <property type="protein sequence ID" value="ORZ27384.1"/>
    <property type="molecule type" value="Genomic_DNA"/>
</dbReference>
<keyword evidence="1" id="KW-0812">Transmembrane</keyword>
<feature type="transmembrane region" description="Helical" evidence="1">
    <location>
        <begin position="44"/>
        <end position="61"/>
    </location>
</feature>
<protein>
    <submittedName>
        <fullName evidence="2">Uncharacterized protein</fullName>
    </submittedName>
</protein>